<proteinExistence type="predicted"/>
<evidence type="ECO:0000313" key="2">
    <source>
        <dbReference type="EMBL" id="PMD18873.1"/>
    </source>
</evidence>
<gene>
    <name evidence="2" type="ORF">NA56DRAFT_222717</name>
</gene>
<evidence type="ECO:0000313" key="3">
    <source>
        <dbReference type="Proteomes" id="UP000235672"/>
    </source>
</evidence>
<name>A0A2J6PXV4_9HELO</name>
<sequence>MALIALLILGCIELYMHIAEISAFLSQFIIIFEVVSFLQIHTLTVTFCTLAAYSISWWATSNIVIPSTIKVELLPTGYSEGQSRRIHELKLRSPKTFARGSLFSKFKNIVPLSFHLAKLYYLKRHFSLNYVSEPEFLAWSQAWKALSYFEMVLSSAIVSGVFSLSRTFSLRSSGGQLSNHPNFGNLNWRLYSYHRSDILVERKVAQPIISDIIQTFLQSCTNKPIIWWPLEDPLLPLSSGKVRISWLSGPFEGLSIDVSTEVAYHFEKRLGDNMQDIRNVWVSPFPLKQSSNDPLERPSGSSPPARVIEAAGPAEIDEISKTSRKGKAPNRRYPPDPSVGGSITPRPFSSVPSAKKLVHWCIGGATAHVHNVCVEGTEGARQGRCSSKS</sequence>
<feature type="region of interest" description="Disordered" evidence="1">
    <location>
        <begin position="290"/>
        <end position="347"/>
    </location>
</feature>
<dbReference type="EMBL" id="KZ613492">
    <property type="protein sequence ID" value="PMD18873.1"/>
    <property type="molecule type" value="Genomic_DNA"/>
</dbReference>
<reference evidence="2 3" key="1">
    <citation type="submission" date="2016-05" db="EMBL/GenBank/DDBJ databases">
        <title>A degradative enzymes factory behind the ericoid mycorrhizal symbiosis.</title>
        <authorList>
            <consortium name="DOE Joint Genome Institute"/>
            <person name="Martino E."/>
            <person name="Morin E."/>
            <person name="Grelet G."/>
            <person name="Kuo A."/>
            <person name="Kohler A."/>
            <person name="Daghino S."/>
            <person name="Barry K."/>
            <person name="Choi C."/>
            <person name="Cichocki N."/>
            <person name="Clum A."/>
            <person name="Copeland A."/>
            <person name="Hainaut M."/>
            <person name="Haridas S."/>
            <person name="Labutti K."/>
            <person name="Lindquist E."/>
            <person name="Lipzen A."/>
            <person name="Khouja H.-R."/>
            <person name="Murat C."/>
            <person name="Ohm R."/>
            <person name="Olson A."/>
            <person name="Spatafora J."/>
            <person name="Veneault-Fourrey C."/>
            <person name="Henrissat B."/>
            <person name="Grigoriev I."/>
            <person name="Martin F."/>
            <person name="Perotto S."/>
        </authorList>
    </citation>
    <scope>NUCLEOTIDE SEQUENCE [LARGE SCALE GENOMIC DNA]</scope>
    <source>
        <strain evidence="2 3">UAMH 7357</strain>
    </source>
</reference>
<accession>A0A2J6PXV4</accession>
<organism evidence="2 3">
    <name type="scientific">Hyaloscypha hepaticicola</name>
    <dbReference type="NCBI Taxonomy" id="2082293"/>
    <lineage>
        <taxon>Eukaryota</taxon>
        <taxon>Fungi</taxon>
        <taxon>Dikarya</taxon>
        <taxon>Ascomycota</taxon>
        <taxon>Pezizomycotina</taxon>
        <taxon>Leotiomycetes</taxon>
        <taxon>Helotiales</taxon>
        <taxon>Hyaloscyphaceae</taxon>
        <taxon>Hyaloscypha</taxon>
    </lineage>
</organism>
<keyword evidence="3" id="KW-1185">Reference proteome</keyword>
<evidence type="ECO:0000256" key="1">
    <source>
        <dbReference type="SAM" id="MobiDB-lite"/>
    </source>
</evidence>
<dbReference type="Proteomes" id="UP000235672">
    <property type="component" value="Unassembled WGS sequence"/>
</dbReference>
<protein>
    <submittedName>
        <fullName evidence="2">Uncharacterized protein</fullName>
    </submittedName>
</protein>
<dbReference type="AlphaFoldDB" id="A0A2J6PXV4"/>